<reference evidence="9" key="1">
    <citation type="submission" date="2017-04" db="EMBL/GenBank/DDBJ databases">
        <authorList>
            <person name="Varghese N."/>
            <person name="Submissions S."/>
        </authorList>
    </citation>
    <scope>NUCLEOTIDE SEQUENCE [LARGE SCALE GENOMIC DNA]</scope>
    <source>
        <strain evidence="9">VKM Ac-2121</strain>
    </source>
</reference>
<dbReference type="InterPro" id="IPR036156">
    <property type="entry name" value="Beta-gal/glucu_dom_sf"/>
</dbReference>
<dbReference type="AlphaFoldDB" id="A0A1X7P0R2"/>
<keyword evidence="3" id="KW-0326">Glycosidase</keyword>
<dbReference type="InterPro" id="IPR008979">
    <property type="entry name" value="Galactose-bd-like_sf"/>
</dbReference>
<dbReference type="Pfam" id="PF00703">
    <property type="entry name" value="Glyco_hydro_2"/>
    <property type="match status" value="1"/>
</dbReference>
<dbReference type="Pfam" id="PF02836">
    <property type="entry name" value="Glyco_hydro_2_C"/>
    <property type="match status" value="1"/>
</dbReference>
<accession>A0A1X7P0R2</accession>
<dbReference type="PANTHER" id="PTHR42732:SF1">
    <property type="entry name" value="BETA-MANNOSIDASE"/>
    <property type="match status" value="1"/>
</dbReference>
<dbReference type="EMBL" id="FXBM01000002">
    <property type="protein sequence ID" value="SMH44184.1"/>
    <property type="molecule type" value="Genomic_DNA"/>
</dbReference>
<evidence type="ECO:0000256" key="2">
    <source>
        <dbReference type="ARBA" id="ARBA00022801"/>
    </source>
</evidence>
<evidence type="ECO:0000313" key="9">
    <source>
        <dbReference type="Proteomes" id="UP000193711"/>
    </source>
</evidence>
<comment type="similarity">
    <text evidence="1">Belongs to the glycosyl hydrolase 2 family.</text>
</comment>
<evidence type="ECO:0000259" key="4">
    <source>
        <dbReference type="Pfam" id="PF00703"/>
    </source>
</evidence>
<dbReference type="Gene3D" id="2.60.120.260">
    <property type="entry name" value="Galactose-binding domain-like"/>
    <property type="match status" value="1"/>
</dbReference>
<dbReference type="PANTHER" id="PTHR42732">
    <property type="entry name" value="BETA-GALACTOSIDASE"/>
    <property type="match status" value="1"/>
</dbReference>
<dbReference type="SUPFAM" id="SSF49303">
    <property type="entry name" value="beta-Galactosidase/glucuronidase domain"/>
    <property type="match status" value="1"/>
</dbReference>
<keyword evidence="2 8" id="KW-0378">Hydrolase</keyword>
<dbReference type="Gene3D" id="3.20.20.80">
    <property type="entry name" value="Glycosidases"/>
    <property type="match status" value="1"/>
</dbReference>
<evidence type="ECO:0000313" key="8">
    <source>
        <dbReference type="EMBL" id="SMH44184.1"/>
    </source>
</evidence>
<gene>
    <name evidence="8" type="ORF">SAMN06295885_2317</name>
</gene>
<dbReference type="Gene3D" id="2.60.40.10">
    <property type="entry name" value="Immunoglobulins"/>
    <property type="match status" value="3"/>
</dbReference>
<feature type="domain" description="Glycoside hydrolase family 2" evidence="7">
    <location>
        <begin position="699"/>
        <end position="797"/>
    </location>
</feature>
<dbReference type="STRING" id="1891671.SAMN06295885_2317"/>
<evidence type="ECO:0000259" key="6">
    <source>
        <dbReference type="Pfam" id="PF16355"/>
    </source>
</evidence>
<dbReference type="PRINTS" id="PR00132">
    <property type="entry name" value="GLHYDRLASE2"/>
</dbReference>
<dbReference type="InterPro" id="IPR051913">
    <property type="entry name" value="GH2_Domain-Containing"/>
</dbReference>
<protein>
    <submittedName>
        <fullName evidence="8">Glycosyl hydrolases family 2, sugar binding domain</fullName>
    </submittedName>
</protein>
<dbReference type="InterPro" id="IPR006101">
    <property type="entry name" value="Glyco_hydro_2"/>
</dbReference>
<dbReference type="SUPFAM" id="SSF51445">
    <property type="entry name" value="(Trans)glycosidases"/>
    <property type="match status" value="1"/>
</dbReference>
<feature type="domain" description="Glycoside hydrolase family 2 immunoglobulin-like beta-sandwich" evidence="4">
    <location>
        <begin position="159"/>
        <end position="264"/>
    </location>
</feature>
<evidence type="ECO:0000259" key="5">
    <source>
        <dbReference type="Pfam" id="PF02836"/>
    </source>
</evidence>
<evidence type="ECO:0000259" key="7">
    <source>
        <dbReference type="Pfam" id="PF18565"/>
    </source>
</evidence>
<dbReference type="InterPro" id="IPR006103">
    <property type="entry name" value="Glyco_hydro_2_cat"/>
</dbReference>
<dbReference type="Pfam" id="PF16355">
    <property type="entry name" value="DUF4982"/>
    <property type="match status" value="1"/>
</dbReference>
<evidence type="ECO:0000256" key="3">
    <source>
        <dbReference type="ARBA" id="ARBA00023295"/>
    </source>
</evidence>
<dbReference type="GO" id="GO:0005975">
    <property type="term" value="P:carbohydrate metabolic process"/>
    <property type="evidence" value="ECO:0007669"/>
    <property type="project" value="InterPro"/>
</dbReference>
<dbReference type="InterPro" id="IPR032311">
    <property type="entry name" value="DUF4982"/>
</dbReference>
<keyword evidence="9" id="KW-1185">Reference proteome</keyword>
<feature type="domain" description="DUF4982" evidence="6">
    <location>
        <begin position="627"/>
        <end position="684"/>
    </location>
</feature>
<dbReference type="InterPro" id="IPR013783">
    <property type="entry name" value="Ig-like_fold"/>
</dbReference>
<dbReference type="SUPFAM" id="SSF49785">
    <property type="entry name" value="Galactose-binding domain-like"/>
    <property type="match status" value="1"/>
</dbReference>
<dbReference type="GO" id="GO:0004553">
    <property type="term" value="F:hydrolase activity, hydrolyzing O-glycosyl compounds"/>
    <property type="evidence" value="ECO:0007669"/>
    <property type="project" value="InterPro"/>
</dbReference>
<feature type="domain" description="Glycoside hydrolase family 2 catalytic" evidence="5">
    <location>
        <begin position="274"/>
        <end position="421"/>
    </location>
</feature>
<name>A0A1X7P0R2_9MICO</name>
<dbReference type="InterPro" id="IPR040605">
    <property type="entry name" value="Glyco_hydro2_dom5"/>
</dbReference>
<dbReference type="Pfam" id="PF18565">
    <property type="entry name" value="Glyco_hydro2_C5"/>
    <property type="match status" value="1"/>
</dbReference>
<dbReference type="OrthoDB" id="9762066at2"/>
<evidence type="ECO:0000256" key="1">
    <source>
        <dbReference type="ARBA" id="ARBA00007401"/>
    </source>
</evidence>
<proteinExistence type="inferred from homology"/>
<dbReference type="RefSeq" id="WP_085476743.1">
    <property type="nucleotide sequence ID" value="NZ_FXBM01000002.1"/>
</dbReference>
<dbReference type="Proteomes" id="UP000193711">
    <property type="component" value="Unassembled WGS sequence"/>
</dbReference>
<sequence>MSRTSFNQDWTVRPKVSIFSQLNDDPDARTPVTLPHDAMLALPRDPGLSEGSGYFPGGVVEYRKLFSVPEEWRRRRITLELQGVYRDAVVLVNGAFAAQRPNGYSVFQVPLDAFLRYGAENEIVVEARAHQDSRWYSGLGIHRDTVLAVTDLAHLAADSIRITTPETDDDQAVVSLAATVQNEDVVTRSLTLRSSVLDASGREVATASSPVTVQPGDSAIARERMYVAHPLLWGVEHANLYRAVTELWDGDALIDSIETPFGIRTLSLDPVRGLRINGETVKLRGACIHHDNGLLGAAAIGRAEERRMEILKGAGFNAIRASHNPLSITMIEACDRLGMLVIDETFDMWTTAKNAFDYSLAFPEWWERDVESLVAKDFNHPSVIVYSIGNEVLDAGNPHGARWGRALAEKVRALDPTRYTTNAVSGFVGTITQLLPELKKRAGDLRGKIGVNDLLGEMHHLFDEISLSEQVTDLTEESHSVVDVVGHNYAHSRYRADLARFPDRVVVGSETLANEIDELWALVTENPHVIGDFTWTGWDYLGEAGIGGTRFDDEAYSPYPWLTAWSGDIDITGYRRPASYYREIVFGLRDEPYIAVDRPRGYGRTPQRLGWAWTDSLSTWDLEVPDGTPVPLEVYSAADEIELLLDGRPVGRAAVGPAHRFRAAFEVPYERGELSAVAFVDGAEAGRTVLRSPRGPLALTAQADRSSIRADDTDLAFIAIELQDASGVLSTSAGASVHVDVEGPGVLQGLGSANPVTEEGFLAESASTFEGRALAIIRPTGAGVLRITVSADGFEDVRLDVQTG</sequence>
<organism evidence="8 9">
    <name type="scientific">Rathayibacter oskolensis</name>
    <dbReference type="NCBI Taxonomy" id="1891671"/>
    <lineage>
        <taxon>Bacteria</taxon>
        <taxon>Bacillati</taxon>
        <taxon>Actinomycetota</taxon>
        <taxon>Actinomycetes</taxon>
        <taxon>Micrococcales</taxon>
        <taxon>Microbacteriaceae</taxon>
        <taxon>Rathayibacter</taxon>
    </lineage>
</organism>
<dbReference type="InterPro" id="IPR006102">
    <property type="entry name" value="Ig-like_GH2"/>
</dbReference>
<dbReference type="InterPro" id="IPR017853">
    <property type="entry name" value="GH"/>
</dbReference>